<accession>A0ACB7Y564</accession>
<gene>
    <name evidence="1" type="ORF">Vadar_034786</name>
</gene>
<reference evidence="1 2" key="1">
    <citation type="journal article" date="2021" name="Hortic Res">
        <title>High-quality reference genome and annotation aids understanding of berry development for evergreen blueberry (Vaccinium darrowii).</title>
        <authorList>
            <person name="Yu J."/>
            <person name="Hulse-Kemp A.M."/>
            <person name="Babiker E."/>
            <person name="Staton M."/>
        </authorList>
    </citation>
    <scope>NUCLEOTIDE SEQUENCE [LARGE SCALE GENOMIC DNA]</scope>
    <source>
        <strain evidence="2">cv. NJ 8807/NJ 8810</strain>
        <tissue evidence="1">Young leaf</tissue>
    </source>
</reference>
<keyword evidence="2" id="KW-1185">Reference proteome</keyword>
<evidence type="ECO:0000313" key="1">
    <source>
        <dbReference type="EMBL" id="KAH7848188.1"/>
    </source>
</evidence>
<comment type="caution">
    <text evidence="1">The sequence shown here is derived from an EMBL/GenBank/DDBJ whole genome shotgun (WGS) entry which is preliminary data.</text>
</comment>
<dbReference type="EMBL" id="CM037155">
    <property type="protein sequence ID" value="KAH7848188.1"/>
    <property type="molecule type" value="Genomic_DNA"/>
</dbReference>
<evidence type="ECO:0000313" key="2">
    <source>
        <dbReference type="Proteomes" id="UP000828048"/>
    </source>
</evidence>
<sequence>MKHRAKEEEEEEEEEEEKRLVQILGGYGIAMNDRRTRSTLSVVAVKGVFGCILVLVFIVGFSFSNLPLRGIFRQRLVSSWRTPGLESISGDSSVVSITETVLFPDQALIFLKYPQPTPLFAKDDIDCVYFSPNSSQPHLNLQPDSIDGEDPDFQIVRCPLQPHSVTTSVGIKSNGNLISIGSIYHWDSLVYEALINSDNTTVVFVKGLNLPPKKVVDPSRFECVYGRDFTTSNLLQLAEVIAIGQEIVRCRTPLSILSGSHSVNSSIKVSVRGVDKLVMSSVA</sequence>
<dbReference type="Proteomes" id="UP000828048">
    <property type="component" value="Chromosome 5"/>
</dbReference>
<protein>
    <submittedName>
        <fullName evidence="1">Uncharacterized protein</fullName>
    </submittedName>
</protein>
<organism evidence="1 2">
    <name type="scientific">Vaccinium darrowii</name>
    <dbReference type="NCBI Taxonomy" id="229202"/>
    <lineage>
        <taxon>Eukaryota</taxon>
        <taxon>Viridiplantae</taxon>
        <taxon>Streptophyta</taxon>
        <taxon>Embryophyta</taxon>
        <taxon>Tracheophyta</taxon>
        <taxon>Spermatophyta</taxon>
        <taxon>Magnoliopsida</taxon>
        <taxon>eudicotyledons</taxon>
        <taxon>Gunneridae</taxon>
        <taxon>Pentapetalae</taxon>
        <taxon>asterids</taxon>
        <taxon>Ericales</taxon>
        <taxon>Ericaceae</taxon>
        <taxon>Vaccinioideae</taxon>
        <taxon>Vaccinieae</taxon>
        <taxon>Vaccinium</taxon>
    </lineage>
</organism>
<proteinExistence type="predicted"/>
<name>A0ACB7Y564_9ERIC</name>